<evidence type="ECO:0000256" key="4">
    <source>
        <dbReference type="ARBA" id="ARBA00022741"/>
    </source>
</evidence>
<dbReference type="InterPro" id="IPR017907">
    <property type="entry name" value="Znf_RING_CS"/>
</dbReference>
<dbReference type="Proteomes" id="UP001231189">
    <property type="component" value="Unassembled WGS sequence"/>
</dbReference>
<gene>
    <name evidence="15" type="ORF">QYE76_039282</name>
</gene>
<dbReference type="SMART" id="SM00184">
    <property type="entry name" value="RING"/>
    <property type="match status" value="1"/>
</dbReference>
<dbReference type="GO" id="GO:0003676">
    <property type="term" value="F:nucleic acid binding"/>
    <property type="evidence" value="ECO:0007669"/>
    <property type="project" value="InterPro"/>
</dbReference>
<organism evidence="15 16">
    <name type="scientific">Lolium multiflorum</name>
    <name type="common">Italian ryegrass</name>
    <name type="synonym">Lolium perenne subsp. multiflorum</name>
    <dbReference type="NCBI Taxonomy" id="4521"/>
    <lineage>
        <taxon>Eukaryota</taxon>
        <taxon>Viridiplantae</taxon>
        <taxon>Streptophyta</taxon>
        <taxon>Embryophyta</taxon>
        <taxon>Tracheophyta</taxon>
        <taxon>Spermatophyta</taxon>
        <taxon>Magnoliopsida</taxon>
        <taxon>Liliopsida</taxon>
        <taxon>Poales</taxon>
        <taxon>Poaceae</taxon>
        <taxon>BOP clade</taxon>
        <taxon>Pooideae</taxon>
        <taxon>Poodae</taxon>
        <taxon>Poeae</taxon>
        <taxon>Poeae Chloroplast Group 2 (Poeae type)</taxon>
        <taxon>Loliodinae</taxon>
        <taxon>Loliinae</taxon>
        <taxon>Lolium</taxon>
    </lineage>
</organism>
<keyword evidence="10" id="KW-0539">Nucleus</keyword>
<dbReference type="SUPFAM" id="SSF52540">
    <property type="entry name" value="P-loop containing nucleoside triphosphate hydrolases"/>
    <property type="match status" value="2"/>
</dbReference>
<dbReference type="InterPro" id="IPR014001">
    <property type="entry name" value="Helicase_ATP-bd"/>
</dbReference>
<keyword evidence="8" id="KW-0862">Zinc</keyword>
<dbReference type="Gene3D" id="3.40.50.300">
    <property type="entry name" value="P-loop containing nucleotide triphosphate hydrolases"/>
    <property type="match status" value="1"/>
</dbReference>
<feature type="domain" description="Helicase ATP-binding" evidence="13">
    <location>
        <begin position="233"/>
        <end position="417"/>
    </location>
</feature>
<keyword evidence="4" id="KW-0547">Nucleotide-binding</keyword>
<dbReference type="PANTHER" id="PTHR45626:SF17">
    <property type="entry name" value="HELICASE-LIKE TRANSCRIPTION FACTOR"/>
    <property type="match status" value="1"/>
</dbReference>
<name>A0AAD8TAT6_LOLMU</name>
<dbReference type="InterPro" id="IPR001841">
    <property type="entry name" value="Znf_RING"/>
</dbReference>
<dbReference type="SMART" id="SM00487">
    <property type="entry name" value="DEXDc"/>
    <property type="match status" value="1"/>
</dbReference>
<dbReference type="PROSITE" id="PS51194">
    <property type="entry name" value="HELICASE_CTER"/>
    <property type="match status" value="1"/>
</dbReference>
<evidence type="ECO:0000259" key="12">
    <source>
        <dbReference type="PROSITE" id="PS50089"/>
    </source>
</evidence>
<dbReference type="Gene3D" id="3.30.70.2330">
    <property type="match status" value="1"/>
</dbReference>
<evidence type="ECO:0000313" key="15">
    <source>
        <dbReference type="EMBL" id="KAK1678434.1"/>
    </source>
</evidence>
<evidence type="ECO:0000256" key="5">
    <source>
        <dbReference type="ARBA" id="ARBA00022771"/>
    </source>
</evidence>
<dbReference type="SUPFAM" id="SSF57850">
    <property type="entry name" value="RING/U-box"/>
    <property type="match status" value="1"/>
</dbReference>
<reference evidence="15" key="1">
    <citation type="submission" date="2023-07" db="EMBL/GenBank/DDBJ databases">
        <title>A chromosome-level genome assembly of Lolium multiflorum.</title>
        <authorList>
            <person name="Chen Y."/>
            <person name="Copetti D."/>
            <person name="Kolliker R."/>
            <person name="Studer B."/>
        </authorList>
    </citation>
    <scope>NUCLEOTIDE SEQUENCE</scope>
    <source>
        <strain evidence="15">02402/16</strain>
        <tissue evidence="15">Leaf</tissue>
    </source>
</reference>
<dbReference type="GO" id="GO:0008094">
    <property type="term" value="F:ATP-dependent activity, acting on DNA"/>
    <property type="evidence" value="ECO:0007669"/>
    <property type="project" value="TreeGrafter"/>
</dbReference>
<dbReference type="GO" id="GO:0005524">
    <property type="term" value="F:ATP binding"/>
    <property type="evidence" value="ECO:0007669"/>
    <property type="project" value="UniProtKB-KW"/>
</dbReference>
<dbReference type="InterPro" id="IPR001650">
    <property type="entry name" value="Helicase_C-like"/>
</dbReference>
<feature type="domain" description="RING-type" evidence="12">
    <location>
        <begin position="571"/>
        <end position="610"/>
    </location>
</feature>
<keyword evidence="3" id="KW-0479">Metal-binding</keyword>
<dbReference type="InterPro" id="IPR050628">
    <property type="entry name" value="SNF2_RAD54_helicase_TF"/>
</dbReference>
<dbReference type="InterPro" id="IPR014905">
    <property type="entry name" value="HIRAN"/>
</dbReference>
<evidence type="ECO:0000256" key="11">
    <source>
        <dbReference type="PROSITE-ProRule" id="PRU00175"/>
    </source>
</evidence>
<dbReference type="AlphaFoldDB" id="A0AAD8TAT6"/>
<dbReference type="CDD" id="cd18793">
    <property type="entry name" value="SF2_C_SNF"/>
    <property type="match status" value="1"/>
</dbReference>
<dbReference type="Gene3D" id="3.40.50.10810">
    <property type="entry name" value="Tandem AAA-ATPase domain"/>
    <property type="match status" value="1"/>
</dbReference>
<keyword evidence="9" id="KW-0067">ATP-binding</keyword>
<keyword evidence="6" id="KW-0378">Hydrolase</keyword>
<dbReference type="GO" id="GO:0004386">
    <property type="term" value="F:helicase activity"/>
    <property type="evidence" value="ECO:0007669"/>
    <property type="project" value="UniProtKB-KW"/>
</dbReference>
<evidence type="ECO:0000256" key="3">
    <source>
        <dbReference type="ARBA" id="ARBA00022723"/>
    </source>
</evidence>
<keyword evidence="5 11" id="KW-0863">Zinc-finger</keyword>
<dbReference type="Gene3D" id="3.30.40.10">
    <property type="entry name" value="Zinc/RING finger domain, C3HC4 (zinc finger)"/>
    <property type="match status" value="1"/>
</dbReference>
<dbReference type="Pfam" id="PF00271">
    <property type="entry name" value="Helicase_C"/>
    <property type="match status" value="1"/>
</dbReference>
<keyword evidence="16" id="KW-1185">Reference proteome</keyword>
<evidence type="ECO:0000256" key="9">
    <source>
        <dbReference type="ARBA" id="ARBA00022840"/>
    </source>
</evidence>
<dbReference type="GO" id="GO:0005634">
    <property type="term" value="C:nucleus"/>
    <property type="evidence" value="ECO:0007669"/>
    <property type="project" value="UniProtKB-SubCell"/>
</dbReference>
<comment type="caution">
    <text evidence="15">The sequence shown here is derived from an EMBL/GenBank/DDBJ whole genome shotgun (WGS) entry which is preliminary data.</text>
</comment>
<dbReference type="Pfam" id="PF13920">
    <property type="entry name" value="zf-C3HC4_3"/>
    <property type="match status" value="1"/>
</dbReference>
<dbReference type="PROSITE" id="PS51192">
    <property type="entry name" value="HELICASE_ATP_BIND_1"/>
    <property type="match status" value="1"/>
</dbReference>
<dbReference type="GO" id="GO:0008270">
    <property type="term" value="F:zinc ion binding"/>
    <property type="evidence" value="ECO:0007669"/>
    <property type="project" value="UniProtKB-KW"/>
</dbReference>
<dbReference type="PROSITE" id="PS00518">
    <property type="entry name" value="ZF_RING_1"/>
    <property type="match status" value="1"/>
</dbReference>
<dbReference type="InterPro" id="IPR013083">
    <property type="entry name" value="Znf_RING/FYVE/PHD"/>
</dbReference>
<sequence length="818" mass="90381">MAASSSRGGGDDNEPYLLGLVVTKIVGLHHYSGTISGRANVTLVREPLNPHDDNAIAVHNNRGVKAGHIERGAASALAPLLDSLLIANNIAIVPKAPSSKSGSKPYSLICQVHIFARPAAAETVKKAIKDKGLALVAPNNPEFFFSESAFVQERTQKSDRDVDKLFAHVGKDGDCRIEPMEAPEDVVLSALFQHQKEALGWLVHREESCDLPPFWEEDKDGGYKNVLTTQDTKERPAPLRGGIFADDMGLGKTLTLLSLIARSKAPNVGVKKGNKGAKRRKIDAAEEGSRTTLVVCPPSVFSSWVTQLEEHTKAGSLKVYMYHGERTNDKSVLLKYDIVITTYSILGTEFGQEGSPVNDIEWFRVILDEAHVIKNSAARQTKAVTALNAQRRWVVTGTPIQNSSLDLYPLMAFLKFEPFSIKSYWQSLIQRPLGKGDKAGLSRLQNLLGAISLRRTKDAESGSKSVVALPPKTVVACYIELSTEEREYYDQMEMEGRNKMLEFGDRESILRNYSTVLFFILRLRQLCNDVALCPIDMKSWFPNSSFEDVSKNPELLKKLASLVDDGEDFDCPICLSPPSKTVITSCTHIYCQTCILKILKSSSSRCPICRRSLSKEDLFIAPEVQHADEDGSENLGSDKPLSSKVQALLELLKRSQKEDPSSKSVVFSQFRKMLLLLEGPLKRAGFNILRLDGSMSAKKRSDVIKQFAVVGPDAPTVLLASLKAAGAGVNLTAASTVYLFDPWWNPGVEEQAMDRVHRIGQTRAVKAVRLIVKGSIEERILELQERKKRLISGAFGRKGGAKENKEMRIEELRMMMGL</sequence>
<dbReference type="SMART" id="SM00910">
    <property type="entry name" value="HIRAN"/>
    <property type="match status" value="1"/>
</dbReference>
<dbReference type="InterPro" id="IPR027417">
    <property type="entry name" value="P-loop_NTPase"/>
</dbReference>
<evidence type="ECO:0000313" key="16">
    <source>
        <dbReference type="Proteomes" id="UP001231189"/>
    </source>
</evidence>
<evidence type="ECO:0000256" key="7">
    <source>
        <dbReference type="ARBA" id="ARBA00022806"/>
    </source>
</evidence>
<dbReference type="GO" id="GO:0016818">
    <property type="term" value="F:hydrolase activity, acting on acid anhydrides, in phosphorus-containing anhydrides"/>
    <property type="evidence" value="ECO:0007669"/>
    <property type="project" value="InterPro"/>
</dbReference>
<accession>A0AAD8TAT6</accession>
<evidence type="ECO:0000259" key="14">
    <source>
        <dbReference type="PROSITE" id="PS51194"/>
    </source>
</evidence>
<dbReference type="EMBL" id="JAUUTY010000002">
    <property type="protein sequence ID" value="KAK1678434.1"/>
    <property type="molecule type" value="Genomic_DNA"/>
</dbReference>
<feature type="domain" description="Helicase C-terminal" evidence="14">
    <location>
        <begin position="644"/>
        <end position="813"/>
    </location>
</feature>
<evidence type="ECO:0000256" key="8">
    <source>
        <dbReference type="ARBA" id="ARBA00022833"/>
    </source>
</evidence>
<proteinExistence type="inferred from homology"/>
<keyword evidence="7" id="KW-0347">Helicase</keyword>
<evidence type="ECO:0008006" key="17">
    <source>
        <dbReference type="Google" id="ProtNLM"/>
    </source>
</evidence>
<dbReference type="InterPro" id="IPR000330">
    <property type="entry name" value="SNF2_N"/>
</dbReference>
<dbReference type="Pfam" id="PF08797">
    <property type="entry name" value="HIRAN"/>
    <property type="match status" value="1"/>
</dbReference>
<evidence type="ECO:0000256" key="1">
    <source>
        <dbReference type="ARBA" id="ARBA00004123"/>
    </source>
</evidence>
<dbReference type="InterPro" id="IPR038718">
    <property type="entry name" value="SNF2-like_sf"/>
</dbReference>
<comment type="similarity">
    <text evidence="2">Belongs to the SNF2/RAD54 helicase family. RAD16 subfamily.</text>
</comment>
<dbReference type="Pfam" id="PF00176">
    <property type="entry name" value="SNF2-rel_dom"/>
    <property type="match status" value="1"/>
</dbReference>
<dbReference type="GO" id="GO:0006281">
    <property type="term" value="P:DNA repair"/>
    <property type="evidence" value="ECO:0007669"/>
    <property type="project" value="TreeGrafter"/>
</dbReference>
<dbReference type="InterPro" id="IPR049730">
    <property type="entry name" value="SNF2/RAD54-like_C"/>
</dbReference>
<evidence type="ECO:0000256" key="10">
    <source>
        <dbReference type="ARBA" id="ARBA00023242"/>
    </source>
</evidence>
<dbReference type="SMART" id="SM00490">
    <property type="entry name" value="HELICc"/>
    <property type="match status" value="1"/>
</dbReference>
<comment type="subcellular location">
    <subcellularLocation>
        <location evidence="1">Nucleus</location>
    </subcellularLocation>
</comment>
<evidence type="ECO:0000256" key="2">
    <source>
        <dbReference type="ARBA" id="ARBA00008438"/>
    </source>
</evidence>
<dbReference type="PROSITE" id="PS50089">
    <property type="entry name" value="ZF_RING_2"/>
    <property type="match status" value="1"/>
</dbReference>
<dbReference type="PANTHER" id="PTHR45626">
    <property type="entry name" value="TRANSCRIPTION TERMINATION FACTOR 2-RELATED"/>
    <property type="match status" value="1"/>
</dbReference>
<protein>
    <recommendedName>
        <fullName evidence="17">SWI/SNF-related matrix-associated actin-dependent regulator of chromatin subfamily A member 3-like 1</fullName>
    </recommendedName>
</protein>
<evidence type="ECO:0000259" key="13">
    <source>
        <dbReference type="PROSITE" id="PS51192"/>
    </source>
</evidence>
<evidence type="ECO:0000256" key="6">
    <source>
        <dbReference type="ARBA" id="ARBA00022801"/>
    </source>
</evidence>